<feature type="transmembrane region" description="Helical" evidence="1">
    <location>
        <begin position="46"/>
        <end position="68"/>
    </location>
</feature>
<protein>
    <submittedName>
        <fullName evidence="2">Uncharacterized protein</fullName>
    </submittedName>
</protein>
<organism evidence="2 3">
    <name type="scientific">Paenibacillus cremeus</name>
    <dbReference type="NCBI Taxonomy" id="2163881"/>
    <lineage>
        <taxon>Bacteria</taxon>
        <taxon>Bacillati</taxon>
        <taxon>Bacillota</taxon>
        <taxon>Bacilli</taxon>
        <taxon>Bacillales</taxon>
        <taxon>Paenibacillaceae</taxon>
        <taxon>Paenibacillus</taxon>
    </lineage>
</organism>
<evidence type="ECO:0000313" key="3">
    <source>
        <dbReference type="Proteomes" id="UP000317036"/>
    </source>
</evidence>
<keyword evidence="1" id="KW-0812">Transmembrane</keyword>
<gene>
    <name evidence="2" type="ORF">FPZ49_28090</name>
</gene>
<keyword evidence="1" id="KW-0472">Membrane</keyword>
<keyword evidence="1" id="KW-1133">Transmembrane helix</keyword>
<dbReference type="EMBL" id="VNJI01000050">
    <property type="protein sequence ID" value="TVY06713.1"/>
    <property type="molecule type" value="Genomic_DNA"/>
</dbReference>
<name>A0A559K3K0_9BACL</name>
<accession>A0A559K3K0</accession>
<reference evidence="2 3" key="1">
    <citation type="submission" date="2019-07" db="EMBL/GenBank/DDBJ databases">
        <authorList>
            <person name="Kim J."/>
        </authorList>
    </citation>
    <scope>NUCLEOTIDE SEQUENCE [LARGE SCALE GENOMIC DNA]</scope>
    <source>
        <strain evidence="2 3">JC52</strain>
    </source>
</reference>
<proteinExistence type="predicted"/>
<evidence type="ECO:0000256" key="1">
    <source>
        <dbReference type="SAM" id="Phobius"/>
    </source>
</evidence>
<sequence>MENLNFLYGLIFLIVLISAGATVAVGVSQKNKEGNPKYDQRSAKNLIRLTVIYGITIIGGYLVFALFYA</sequence>
<dbReference type="Proteomes" id="UP000317036">
    <property type="component" value="Unassembled WGS sequence"/>
</dbReference>
<evidence type="ECO:0000313" key="2">
    <source>
        <dbReference type="EMBL" id="TVY06713.1"/>
    </source>
</evidence>
<comment type="caution">
    <text evidence="2">The sequence shown here is derived from an EMBL/GenBank/DDBJ whole genome shotgun (WGS) entry which is preliminary data.</text>
</comment>
<dbReference type="AlphaFoldDB" id="A0A559K3K0"/>
<dbReference type="OrthoDB" id="2665332at2"/>
<feature type="transmembrane region" description="Helical" evidence="1">
    <location>
        <begin position="6"/>
        <end position="25"/>
    </location>
</feature>
<keyword evidence="3" id="KW-1185">Reference proteome</keyword>